<sequence length="438" mass="49307">KKFDICSETIVTSTSNAREIHLYSHGNTAVLRGWACSSGLARLQQNLNDERDCARYKEEFRRKIASHCPRLQYKDVGVEIYGYKYGEDDKADKDTRKDSKDGNKLHNPENLLPIEWIRQLKNFKSFMLNLHLPERNPTVKVAILDDGAKLTNLRGYQKGLSFCAGNEWFVGPCEHGTAMAHCIRAVCPRAELFIARLDDMRQVEDQTFTLVSCYDVRRDKCALKWALDMQVDIISMSWTFLMKGNSGDEYETKFIQLVREAIASKRFILFGALPDKGIATLTNEYAPVGIEGVIKIGSATKYGESSKENVLAKFDFLLPGEDIQTDTGDTVRGSSYATAYAAGLAAMVLYCVKAHRMLNDFSDGDHMAKALDIAKDVDGMKKIFKRLSRTSSDDVAKEGAFIQPYFTFGQDFEEQEEAKKTNLNSIMNAILPIDVLRA</sequence>
<dbReference type="InterPro" id="IPR036852">
    <property type="entry name" value="Peptidase_S8/S53_dom_sf"/>
</dbReference>
<dbReference type="Pfam" id="PF00082">
    <property type="entry name" value="Peptidase_S8"/>
    <property type="match status" value="1"/>
</dbReference>
<evidence type="ECO:0000313" key="2">
    <source>
        <dbReference type="EMBL" id="KIN08837.1"/>
    </source>
</evidence>
<reference evidence="2 3" key="1">
    <citation type="submission" date="2014-04" db="EMBL/GenBank/DDBJ databases">
        <authorList>
            <consortium name="DOE Joint Genome Institute"/>
            <person name="Kuo A."/>
            <person name="Martino E."/>
            <person name="Perotto S."/>
            <person name="Kohler A."/>
            <person name="Nagy L.G."/>
            <person name="Floudas D."/>
            <person name="Copeland A."/>
            <person name="Barry K.W."/>
            <person name="Cichocki N."/>
            <person name="Veneault-Fourrey C."/>
            <person name="LaButti K."/>
            <person name="Lindquist E.A."/>
            <person name="Lipzen A."/>
            <person name="Lundell T."/>
            <person name="Morin E."/>
            <person name="Murat C."/>
            <person name="Sun H."/>
            <person name="Tunlid A."/>
            <person name="Henrissat B."/>
            <person name="Grigoriev I.V."/>
            <person name="Hibbett D.S."/>
            <person name="Martin F."/>
            <person name="Nordberg H.P."/>
            <person name="Cantor M.N."/>
            <person name="Hua S.X."/>
        </authorList>
    </citation>
    <scope>NUCLEOTIDE SEQUENCE [LARGE SCALE GENOMIC DNA]</scope>
    <source>
        <strain evidence="2 3">Zn</strain>
    </source>
</reference>
<dbReference type="AlphaFoldDB" id="A0A0C3I365"/>
<evidence type="ECO:0000313" key="3">
    <source>
        <dbReference type="Proteomes" id="UP000054321"/>
    </source>
</evidence>
<dbReference type="EMBL" id="KN832870">
    <property type="protein sequence ID" value="KIN08837.1"/>
    <property type="molecule type" value="Genomic_DNA"/>
</dbReference>
<keyword evidence="3" id="KW-1185">Reference proteome</keyword>
<feature type="non-terminal residue" evidence="2">
    <location>
        <position position="438"/>
    </location>
</feature>
<reference evidence="3" key="2">
    <citation type="submission" date="2015-01" db="EMBL/GenBank/DDBJ databases">
        <title>Evolutionary Origins and Diversification of the Mycorrhizal Mutualists.</title>
        <authorList>
            <consortium name="DOE Joint Genome Institute"/>
            <consortium name="Mycorrhizal Genomics Consortium"/>
            <person name="Kohler A."/>
            <person name="Kuo A."/>
            <person name="Nagy L.G."/>
            <person name="Floudas D."/>
            <person name="Copeland A."/>
            <person name="Barry K.W."/>
            <person name="Cichocki N."/>
            <person name="Veneault-Fourrey C."/>
            <person name="LaButti K."/>
            <person name="Lindquist E.A."/>
            <person name="Lipzen A."/>
            <person name="Lundell T."/>
            <person name="Morin E."/>
            <person name="Murat C."/>
            <person name="Riley R."/>
            <person name="Ohm R."/>
            <person name="Sun H."/>
            <person name="Tunlid A."/>
            <person name="Henrissat B."/>
            <person name="Grigoriev I.V."/>
            <person name="Hibbett D.S."/>
            <person name="Martin F."/>
        </authorList>
    </citation>
    <scope>NUCLEOTIDE SEQUENCE [LARGE SCALE GENOMIC DNA]</scope>
    <source>
        <strain evidence="3">Zn</strain>
    </source>
</reference>
<name>A0A0C3I365_OIDMZ</name>
<feature type="non-terminal residue" evidence="2">
    <location>
        <position position="1"/>
    </location>
</feature>
<dbReference type="Proteomes" id="UP000054321">
    <property type="component" value="Unassembled WGS sequence"/>
</dbReference>
<accession>A0A0C3I365</accession>
<organism evidence="2 3">
    <name type="scientific">Oidiodendron maius (strain Zn)</name>
    <dbReference type="NCBI Taxonomy" id="913774"/>
    <lineage>
        <taxon>Eukaryota</taxon>
        <taxon>Fungi</taxon>
        <taxon>Dikarya</taxon>
        <taxon>Ascomycota</taxon>
        <taxon>Pezizomycotina</taxon>
        <taxon>Leotiomycetes</taxon>
        <taxon>Leotiomycetes incertae sedis</taxon>
        <taxon>Myxotrichaceae</taxon>
        <taxon>Oidiodendron</taxon>
    </lineage>
</organism>
<gene>
    <name evidence="2" type="ORF">OIDMADRAFT_92197</name>
</gene>
<dbReference type="HOGENOM" id="CLU_626369_0_0_1"/>
<protein>
    <recommendedName>
        <fullName evidence="1">Peptidase S8/S53 domain-containing protein</fullName>
    </recommendedName>
</protein>
<dbReference type="STRING" id="913774.A0A0C3I365"/>
<dbReference type="InterPro" id="IPR000209">
    <property type="entry name" value="Peptidase_S8/S53_dom"/>
</dbReference>
<dbReference type="GO" id="GO:0006508">
    <property type="term" value="P:proteolysis"/>
    <property type="evidence" value="ECO:0007669"/>
    <property type="project" value="InterPro"/>
</dbReference>
<proteinExistence type="predicted"/>
<dbReference type="GO" id="GO:0004252">
    <property type="term" value="F:serine-type endopeptidase activity"/>
    <property type="evidence" value="ECO:0007669"/>
    <property type="project" value="InterPro"/>
</dbReference>
<evidence type="ECO:0000259" key="1">
    <source>
        <dbReference type="Pfam" id="PF00082"/>
    </source>
</evidence>
<dbReference type="OrthoDB" id="5386278at2759"/>
<dbReference type="SUPFAM" id="SSF52743">
    <property type="entry name" value="Subtilisin-like"/>
    <property type="match status" value="1"/>
</dbReference>
<feature type="domain" description="Peptidase S8/S53" evidence="1">
    <location>
        <begin position="174"/>
        <end position="349"/>
    </location>
</feature>
<dbReference type="Gene3D" id="3.40.50.200">
    <property type="entry name" value="Peptidase S8/S53 domain"/>
    <property type="match status" value="1"/>
</dbReference>
<dbReference type="InParanoid" id="A0A0C3I365"/>